<name>A0A5B0P419_PUCGR</name>
<sequence length="139" mass="15896">MSGVRQKFFMLVLDGWSSRRFTARRVLAWSNGRYLKCPSQPATWNIGILCSKPAGLKWFHLILGRDWRHKPQTANGAMQLASRRLEEPINQPCASIAVICIHNPIEQLIPNFILIQAQLGIKSYHFVPLPVISPQMYLE</sequence>
<accession>A0A5B0P419</accession>
<dbReference type="Proteomes" id="UP000324748">
    <property type="component" value="Unassembled WGS sequence"/>
</dbReference>
<gene>
    <name evidence="1" type="ORF">PGT21_007845</name>
    <name evidence="2" type="ORF">PGTUg99_012710</name>
</gene>
<comment type="caution">
    <text evidence="1">The sequence shown here is derived from an EMBL/GenBank/DDBJ whole genome shotgun (WGS) entry which is preliminary data.</text>
</comment>
<dbReference type="EMBL" id="VDEP01000343">
    <property type="protein sequence ID" value="KAA1099067.1"/>
    <property type="molecule type" value="Genomic_DNA"/>
</dbReference>
<evidence type="ECO:0000313" key="1">
    <source>
        <dbReference type="EMBL" id="KAA1096191.1"/>
    </source>
</evidence>
<evidence type="ECO:0000313" key="2">
    <source>
        <dbReference type="EMBL" id="KAA1099067.1"/>
    </source>
</evidence>
<dbReference type="EMBL" id="VSWC01000067">
    <property type="protein sequence ID" value="KAA1096191.1"/>
    <property type="molecule type" value="Genomic_DNA"/>
</dbReference>
<proteinExistence type="predicted"/>
<reference evidence="3 4" key="1">
    <citation type="submission" date="2019-05" db="EMBL/GenBank/DDBJ databases">
        <title>Emergence of the Ug99 lineage of the wheat stem rust pathogen through somatic hybridization.</title>
        <authorList>
            <person name="Li F."/>
            <person name="Upadhyaya N.M."/>
            <person name="Sperschneider J."/>
            <person name="Matny O."/>
            <person name="Nguyen-Phuc H."/>
            <person name="Mago R."/>
            <person name="Raley C."/>
            <person name="Miller M.E."/>
            <person name="Silverstein K.A.T."/>
            <person name="Henningsen E."/>
            <person name="Hirsch C.D."/>
            <person name="Visser B."/>
            <person name="Pretorius Z.A."/>
            <person name="Steffenson B.J."/>
            <person name="Schwessinger B."/>
            <person name="Dodds P.N."/>
            <person name="Figueroa M."/>
        </authorList>
    </citation>
    <scope>NUCLEOTIDE SEQUENCE [LARGE SCALE GENOMIC DNA]</scope>
    <source>
        <strain evidence="1">21-0</strain>
        <strain evidence="2 4">Ug99</strain>
    </source>
</reference>
<evidence type="ECO:0000313" key="3">
    <source>
        <dbReference type="Proteomes" id="UP000324748"/>
    </source>
</evidence>
<keyword evidence="3" id="KW-1185">Reference proteome</keyword>
<organism evidence="1 3">
    <name type="scientific">Puccinia graminis f. sp. tritici</name>
    <dbReference type="NCBI Taxonomy" id="56615"/>
    <lineage>
        <taxon>Eukaryota</taxon>
        <taxon>Fungi</taxon>
        <taxon>Dikarya</taxon>
        <taxon>Basidiomycota</taxon>
        <taxon>Pucciniomycotina</taxon>
        <taxon>Pucciniomycetes</taxon>
        <taxon>Pucciniales</taxon>
        <taxon>Pucciniaceae</taxon>
        <taxon>Puccinia</taxon>
    </lineage>
</organism>
<dbReference type="Proteomes" id="UP000325313">
    <property type="component" value="Unassembled WGS sequence"/>
</dbReference>
<evidence type="ECO:0000313" key="4">
    <source>
        <dbReference type="Proteomes" id="UP000325313"/>
    </source>
</evidence>
<protein>
    <submittedName>
        <fullName evidence="1">Uncharacterized protein</fullName>
    </submittedName>
</protein>
<dbReference type="AlphaFoldDB" id="A0A5B0P419"/>